<reference evidence="2" key="1">
    <citation type="submission" date="2016-10" db="EMBL/GenBank/DDBJ databases">
        <title>Genome sequence of Streptomyces mangrovisoli MUSC 149.</title>
        <authorList>
            <person name="Lee L.-H."/>
            <person name="Ser H.-L."/>
        </authorList>
    </citation>
    <scope>NUCLEOTIDE SEQUENCE [LARGE SCALE GENOMIC DNA]</scope>
    <source>
        <strain evidence="2">MUSC 149</strain>
    </source>
</reference>
<keyword evidence="3" id="KW-1185">Reference proteome</keyword>
<accession>A0A1J4NLM9</accession>
<protein>
    <recommendedName>
        <fullName evidence="4">DUF2690 domain-containing protein</fullName>
    </recommendedName>
</protein>
<feature type="chain" id="PRO_5009631007" description="DUF2690 domain-containing protein" evidence="1">
    <location>
        <begin position="27"/>
        <end position="161"/>
    </location>
</feature>
<evidence type="ECO:0000313" key="2">
    <source>
        <dbReference type="EMBL" id="OIJ63239.1"/>
    </source>
</evidence>
<gene>
    <name evidence="2" type="ORF">WN71_035310</name>
</gene>
<evidence type="ECO:0000256" key="1">
    <source>
        <dbReference type="SAM" id="SignalP"/>
    </source>
</evidence>
<dbReference type="EMBL" id="LAVA02000111">
    <property type="protein sequence ID" value="OIJ63239.1"/>
    <property type="molecule type" value="Genomic_DNA"/>
</dbReference>
<evidence type="ECO:0008006" key="4">
    <source>
        <dbReference type="Google" id="ProtNLM"/>
    </source>
</evidence>
<organism evidence="2 3">
    <name type="scientific">Streptomyces mangrovisoli</name>
    <dbReference type="NCBI Taxonomy" id="1428628"/>
    <lineage>
        <taxon>Bacteria</taxon>
        <taxon>Bacillati</taxon>
        <taxon>Actinomycetota</taxon>
        <taxon>Actinomycetes</taxon>
        <taxon>Kitasatosporales</taxon>
        <taxon>Streptomycetaceae</taxon>
        <taxon>Streptomyces</taxon>
    </lineage>
</organism>
<dbReference type="OrthoDB" id="3386996at2"/>
<dbReference type="Pfam" id="PF10901">
    <property type="entry name" value="DUF2690"/>
    <property type="match status" value="1"/>
</dbReference>
<proteinExistence type="predicted"/>
<keyword evidence="1" id="KW-0732">Signal</keyword>
<dbReference type="InterPro" id="IPR021224">
    <property type="entry name" value="DUF2690"/>
</dbReference>
<comment type="caution">
    <text evidence="2">The sequence shown here is derived from an EMBL/GenBank/DDBJ whole genome shotgun (WGS) entry which is preliminary data.</text>
</comment>
<feature type="signal peptide" evidence="1">
    <location>
        <begin position="1"/>
        <end position="26"/>
    </location>
</feature>
<evidence type="ECO:0000313" key="3">
    <source>
        <dbReference type="Proteomes" id="UP000034196"/>
    </source>
</evidence>
<dbReference type="Proteomes" id="UP000034196">
    <property type="component" value="Unassembled WGS sequence"/>
</dbReference>
<name>A0A1J4NLM9_9ACTN</name>
<dbReference type="AlphaFoldDB" id="A0A1J4NLM9"/>
<sequence length="161" mass="16016">MLAAASAVVVASVALVLLLLHGGHHATPPSADASASASASGPACRGAACDGADPMRMRCAPAPVSLAVRRARGGAYVELRYGTACGASWARTWGARVGDRVEVSAAGAVRGATVADRAATDAFVYTAMVTTPPGTALRVCLRPAGGTAAECWTSRVPRAAG</sequence>
<dbReference type="STRING" id="1428628.WN71_035310"/>